<accession>A0A369TIC6</accession>
<dbReference type="InterPro" id="IPR015813">
    <property type="entry name" value="Pyrv/PenolPyrv_kinase-like_dom"/>
</dbReference>
<evidence type="ECO:0000313" key="1">
    <source>
        <dbReference type="EMBL" id="RDD65028.1"/>
    </source>
</evidence>
<gene>
    <name evidence="1" type="ORF">DU478_17660</name>
</gene>
<dbReference type="EMBL" id="QPMK01000016">
    <property type="protein sequence ID" value="RDD65028.1"/>
    <property type="molecule type" value="Genomic_DNA"/>
</dbReference>
<sequence>MKASTRLRQLMAEGGPVVAPGGYDGISARMIERAGFPAVYASGGAISRSTGIPDLGLMSMSEITERLATMVDAVDIPVIADADTGYGNALNAQHMVRAFERAGVAGFHLEDQQFPKRCGHYDDKSIVPTREMTQKIRAVKDAATDTDLVLIARTDGLAVEGFDATIDRAHAYMEAGADVIFVEAPTSVEQIERIAELLPYPKLVNMFAGGKTPLMPSDRLGELGYNLVIIPSDLQRAALFAMEQTLAAIKREGSSEAYQDYMVSFSDREEIIGTKTWLDRDKAYAV</sequence>
<dbReference type="Pfam" id="PF13714">
    <property type="entry name" value="PEP_mutase"/>
    <property type="match status" value="1"/>
</dbReference>
<proteinExistence type="predicted"/>
<dbReference type="Gene3D" id="3.20.20.60">
    <property type="entry name" value="Phosphoenolpyruvate-binding domains"/>
    <property type="match status" value="1"/>
</dbReference>
<dbReference type="CDD" id="cd00377">
    <property type="entry name" value="ICL_PEPM"/>
    <property type="match status" value="1"/>
</dbReference>
<dbReference type="InterPro" id="IPR040442">
    <property type="entry name" value="Pyrv_kinase-like_dom_sf"/>
</dbReference>
<protein>
    <submittedName>
        <fullName evidence="1">Isocitrate lyase</fullName>
    </submittedName>
</protein>
<keyword evidence="1" id="KW-0456">Lyase</keyword>
<dbReference type="OrthoDB" id="8629576at2"/>
<dbReference type="InterPro" id="IPR039556">
    <property type="entry name" value="ICL/PEPM"/>
</dbReference>
<name>A0A369TIC6_9RHOB</name>
<dbReference type="GO" id="GO:0016833">
    <property type="term" value="F:oxo-acid-lyase activity"/>
    <property type="evidence" value="ECO:0007669"/>
    <property type="project" value="UniProtKB-ARBA"/>
</dbReference>
<keyword evidence="2" id="KW-1185">Reference proteome</keyword>
<organism evidence="1 2">
    <name type="scientific">Thalassococcus profundi</name>
    <dbReference type="NCBI Taxonomy" id="2282382"/>
    <lineage>
        <taxon>Bacteria</taxon>
        <taxon>Pseudomonadati</taxon>
        <taxon>Pseudomonadota</taxon>
        <taxon>Alphaproteobacteria</taxon>
        <taxon>Rhodobacterales</taxon>
        <taxon>Roseobacteraceae</taxon>
        <taxon>Thalassococcus</taxon>
    </lineage>
</organism>
<dbReference type="PANTHER" id="PTHR42905">
    <property type="entry name" value="PHOSPHOENOLPYRUVATE CARBOXYLASE"/>
    <property type="match status" value="1"/>
</dbReference>
<dbReference type="AlphaFoldDB" id="A0A369TIC6"/>
<dbReference type="Proteomes" id="UP000253977">
    <property type="component" value="Unassembled WGS sequence"/>
</dbReference>
<comment type="caution">
    <text evidence="1">The sequence shown here is derived from an EMBL/GenBank/DDBJ whole genome shotgun (WGS) entry which is preliminary data.</text>
</comment>
<dbReference type="PANTHER" id="PTHR42905:SF5">
    <property type="entry name" value="CARBOXYVINYL-CARBOXYPHOSPHONATE PHOSPHORYLMUTASE, CHLOROPLASTIC"/>
    <property type="match status" value="1"/>
</dbReference>
<reference evidence="1 2" key="1">
    <citation type="submission" date="2018-07" db="EMBL/GenBank/DDBJ databases">
        <title>Thalassococcus profundi sp. nov., a marine bacterium isolated from deep seawater of Okinawa Trough.</title>
        <authorList>
            <person name="Yu M."/>
        </authorList>
    </citation>
    <scope>NUCLEOTIDE SEQUENCE [LARGE SCALE GENOMIC DNA]</scope>
    <source>
        <strain evidence="1 2">WRAS1</strain>
    </source>
</reference>
<dbReference type="SUPFAM" id="SSF51621">
    <property type="entry name" value="Phosphoenolpyruvate/pyruvate domain"/>
    <property type="match status" value="1"/>
</dbReference>
<dbReference type="RefSeq" id="WP_114512288.1">
    <property type="nucleotide sequence ID" value="NZ_QPMK01000016.1"/>
</dbReference>
<evidence type="ECO:0000313" key="2">
    <source>
        <dbReference type="Proteomes" id="UP000253977"/>
    </source>
</evidence>